<evidence type="ECO:0000256" key="3">
    <source>
        <dbReference type="ARBA" id="ARBA00009587"/>
    </source>
</evidence>
<evidence type="ECO:0000256" key="9">
    <source>
        <dbReference type="ARBA" id="ARBA00023315"/>
    </source>
</evidence>
<dbReference type="SUPFAM" id="SSF52777">
    <property type="entry name" value="CoA-dependent acyltransferases"/>
    <property type="match status" value="1"/>
</dbReference>
<dbReference type="InterPro" id="IPR004255">
    <property type="entry name" value="O-acyltransferase_WSD1_N"/>
</dbReference>
<keyword evidence="7 11" id="KW-0319">Glycerol metabolism</keyword>
<evidence type="ECO:0000256" key="2">
    <source>
        <dbReference type="ARBA" id="ARBA00005189"/>
    </source>
</evidence>
<evidence type="ECO:0000256" key="1">
    <source>
        <dbReference type="ARBA" id="ARBA00004771"/>
    </source>
</evidence>
<evidence type="ECO:0000313" key="14">
    <source>
        <dbReference type="EMBL" id="MCT7662076.1"/>
    </source>
</evidence>
<comment type="pathway">
    <text evidence="2">Lipid metabolism.</text>
</comment>
<dbReference type="Pfam" id="PF03007">
    <property type="entry name" value="WS_DGAT_cat"/>
    <property type="match status" value="1"/>
</dbReference>
<evidence type="ECO:0000256" key="7">
    <source>
        <dbReference type="ARBA" id="ARBA00022798"/>
    </source>
</evidence>
<evidence type="ECO:0000256" key="6">
    <source>
        <dbReference type="ARBA" id="ARBA00022679"/>
    </source>
</evidence>
<proteinExistence type="inferred from homology"/>
<evidence type="ECO:0000313" key="15">
    <source>
        <dbReference type="Proteomes" id="UP001206639"/>
    </source>
</evidence>
<evidence type="ECO:0000256" key="10">
    <source>
        <dbReference type="ARBA" id="ARBA00048109"/>
    </source>
</evidence>
<keyword evidence="8 11" id="KW-0443">Lipid metabolism</keyword>
<keyword evidence="15" id="KW-1185">Reference proteome</keyword>
<dbReference type="RefSeq" id="WP_260996137.1">
    <property type="nucleotide sequence ID" value="NZ_JAODWD010000007.1"/>
</dbReference>
<comment type="caution">
    <text evidence="14">The sequence shown here is derived from an EMBL/GenBank/DDBJ whole genome shotgun (WGS) entry which is preliminary data.</text>
</comment>
<name>A0ABT2MII2_9MYCO</name>
<organism evidence="14 15">
    <name type="scientific">Mycobacterium deserti</name>
    <dbReference type="NCBI Taxonomy" id="2978347"/>
    <lineage>
        <taxon>Bacteria</taxon>
        <taxon>Bacillati</taxon>
        <taxon>Actinomycetota</taxon>
        <taxon>Actinomycetes</taxon>
        <taxon>Mycobacteriales</taxon>
        <taxon>Mycobacteriaceae</taxon>
        <taxon>Mycobacterium</taxon>
    </lineage>
</organism>
<feature type="domain" description="O-acyltransferase WSD1-like N-terminal" evidence="12">
    <location>
        <begin position="4"/>
        <end position="267"/>
    </location>
</feature>
<dbReference type="Proteomes" id="UP001206639">
    <property type="component" value="Unassembled WGS sequence"/>
</dbReference>
<dbReference type="PANTHER" id="PTHR31650">
    <property type="entry name" value="O-ACYLTRANSFERASE (WSD1-LIKE) FAMILY PROTEIN"/>
    <property type="match status" value="1"/>
</dbReference>
<reference evidence="15" key="1">
    <citation type="submission" date="2023-07" db="EMBL/GenBank/DDBJ databases">
        <authorList>
            <person name="Deng Y."/>
            <person name="Zhang Y.-Q."/>
        </authorList>
    </citation>
    <scope>NUCLEOTIDE SEQUENCE [LARGE SCALE GENOMIC DNA]</scope>
    <source>
        <strain evidence="15">CPCC 205710</strain>
    </source>
</reference>
<evidence type="ECO:0000256" key="5">
    <source>
        <dbReference type="ARBA" id="ARBA00022516"/>
    </source>
</evidence>
<comment type="pathway">
    <text evidence="1 11">Glycerolipid metabolism; triacylglycerol biosynthesis.</text>
</comment>
<dbReference type="InterPro" id="IPR009721">
    <property type="entry name" value="O-acyltransferase_WSD1_C"/>
</dbReference>
<evidence type="ECO:0000256" key="8">
    <source>
        <dbReference type="ARBA" id="ARBA00023098"/>
    </source>
</evidence>
<accession>A0ABT2MII2</accession>
<keyword evidence="9 11" id="KW-0012">Acyltransferase</keyword>
<keyword evidence="5 11" id="KW-0444">Lipid biosynthesis</keyword>
<evidence type="ECO:0000259" key="12">
    <source>
        <dbReference type="Pfam" id="PF03007"/>
    </source>
</evidence>
<feature type="domain" description="O-acyltransferase WSD1 C-terminal" evidence="13">
    <location>
        <begin position="307"/>
        <end position="454"/>
    </location>
</feature>
<dbReference type="EMBL" id="JAODWD010000007">
    <property type="protein sequence ID" value="MCT7662076.1"/>
    <property type="molecule type" value="Genomic_DNA"/>
</dbReference>
<evidence type="ECO:0000256" key="4">
    <source>
        <dbReference type="ARBA" id="ARBA00013244"/>
    </source>
</evidence>
<gene>
    <name evidence="14" type="ORF">N4S67_27120</name>
</gene>
<evidence type="ECO:0000259" key="13">
    <source>
        <dbReference type="Pfam" id="PF06974"/>
    </source>
</evidence>
<comment type="similarity">
    <text evidence="3 11">Belongs to the long-chain O-acyltransferase family.</text>
</comment>
<dbReference type="EC" id="2.3.1.20" evidence="4 11"/>
<evidence type="ECO:0000256" key="11">
    <source>
        <dbReference type="RuleBase" id="RU361241"/>
    </source>
</evidence>
<sequence>MKRLSGWDILLLSSETPTVHQHTLKVAVIDAADFDGEPTFEAFREVFLSRLPALDPLRYHLIDTPWRLHRPLWSEHADVDLDYHLQQVRVPAPGNRRDLDAVIGAIASTPLDRRYPLWQLYFADGLTDQRVAVIGKVHHVLADGVASANLMTRAMEWDDGQSPEPRLQPAQPAPTARNVLGFAARDHMARMRTLPSAVRRGVVGAYRLRQRARQRRDQPELADRFDPPPTFFNRKIAAGRTFASATLPFDDVKAIGKKHEATVNDVVLTIAAGGLRQLLLSYGDAADRPLIASIPTATDVSPDRITGNALATMLVSLPVQIDEPLQRLELIRTSTRIAKEDHELLGPTTVGGFLEFVPPSLTRMVFRWMSRRQAPNQLFNVIVSNVPGPRERGRIAGAVVTEIYSVGPLAAGSALNITVWSYADQLAVAVLSDDSTFRDTHEVTEALVAAFAELRDATDESIGRVTRDEA</sequence>
<dbReference type="PANTHER" id="PTHR31650:SF1">
    <property type="entry name" value="WAX ESTER SYNTHASE_DIACYLGLYCEROL ACYLTRANSFERASE 4-RELATED"/>
    <property type="match status" value="1"/>
</dbReference>
<keyword evidence="6 11" id="KW-0808">Transferase</keyword>
<dbReference type="Pfam" id="PF06974">
    <property type="entry name" value="WS_DGAT_C"/>
    <property type="match status" value="1"/>
</dbReference>
<dbReference type="NCBIfam" id="TIGR02946">
    <property type="entry name" value="acyl_WS_DGAT"/>
    <property type="match status" value="1"/>
</dbReference>
<dbReference type="InterPro" id="IPR014292">
    <property type="entry name" value="Acyl_transf_WS/DGAT"/>
</dbReference>
<comment type="catalytic activity">
    <reaction evidence="10 11">
        <text>an acyl-CoA + a 1,2-diacyl-sn-glycerol = a triacyl-sn-glycerol + CoA</text>
        <dbReference type="Rhea" id="RHEA:10868"/>
        <dbReference type="ChEBI" id="CHEBI:17815"/>
        <dbReference type="ChEBI" id="CHEBI:57287"/>
        <dbReference type="ChEBI" id="CHEBI:58342"/>
        <dbReference type="ChEBI" id="CHEBI:64615"/>
        <dbReference type="EC" id="2.3.1.20"/>
    </reaction>
</comment>
<protein>
    <recommendedName>
        <fullName evidence="4 11">Diacylglycerol O-acyltransferase</fullName>
        <ecNumber evidence="4 11">2.3.1.20</ecNumber>
    </recommendedName>
</protein>
<dbReference type="InterPro" id="IPR045034">
    <property type="entry name" value="O-acyltransferase_WSD1-like"/>
</dbReference>